<evidence type="ECO:0000259" key="7">
    <source>
        <dbReference type="Pfam" id="PF01467"/>
    </source>
</evidence>
<dbReference type="AlphaFoldDB" id="A0A2L1CBE5"/>
<proteinExistence type="inferred from homology"/>
<evidence type="ECO:0000313" key="11">
    <source>
        <dbReference type="Proteomes" id="UP000239462"/>
    </source>
</evidence>
<dbReference type="SUPFAM" id="SSF52374">
    <property type="entry name" value="Nucleotidylyl transferase"/>
    <property type="match status" value="1"/>
</dbReference>
<keyword evidence="5" id="KW-0547">Nucleotide-binding</keyword>
<keyword evidence="3 5" id="KW-0808">Transferase</keyword>
<keyword evidence="5" id="KW-0067">ATP-binding</keyword>
<dbReference type="UniPathway" id="UPA00253">
    <property type="reaction ID" value="UER00600"/>
</dbReference>
<gene>
    <name evidence="9" type="ORF">HNP94_000148</name>
    <name evidence="10" type="ORF">HNP96_000868</name>
    <name evidence="8" type="ORF">MMJJ_12580</name>
</gene>
<comment type="catalytic activity">
    <reaction evidence="5">
        <text>beta-nicotinamide D-ribonucleotide + ATP + H(+) = diphosphate + NAD(+)</text>
        <dbReference type="Rhea" id="RHEA:21360"/>
        <dbReference type="ChEBI" id="CHEBI:14649"/>
        <dbReference type="ChEBI" id="CHEBI:15378"/>
        <dbReference type="ChEBI" id="CHEBI:30616"/>
        <dbReference type="ChEBI" id="CHEBI:33019"/>
        <dbReference type="ChEBI" id="CHEBI:57540"/>
        <dbReference type="EC" id="2.7.7.1"/>
    </reaction>
</comment>
<evidence type="ECO:0000256" key="2">
    <source>
        <dbReference type="ARBA" id="ARBA00022490"/>
    </source>
</evidence>
<name>A0A2L1CBE5_METMI</name>
<keyword evidence="5" id="KW-0662">Pyridine nucleotide biosynthesis</keyword>
<evidence type="ECO:0000313" key="9">
    <source>
        <dbReference type="EMBL" id="MBA2863148.1"/>
    </source>
</evidence>
<feature type="domain" description="Cytidyltransferase-like" evidence="7">
    <location>
        <begin position="5"/>
        <end position="131"/>
    </location>
</feature>
<sequence>MRAFLIGRWQPFHKGHLEIIKKISAEVDEIIVGIGSCQKSHTLTDPFTAGERMMMITKTLENYDINYYAIPIIDIDYNAVWVSSVESLTPPFTTIYTGNSLVRELFSERNYVVKKPELYNRTDYSGTKIRKKMLEGSAWEHLVPEEVVKVIEEIDGINRIRRLNEKDYDEE</sequence>
<evidence type="ECO:0000256" key="5">
    <source>
        <dbReference type="HAMAP-Rule" id="MF_00243"/>
    </source>
</evidence>
<reference evidence="9 12" key="3">
    <citation type="submission" date="2020-07" db="EMBL/GenBank/DDBJ databases">
        <title>Genomic Encyclopedia of Type Strains, Phase IV (KMG-V): Genome sequencing to study the core and pangenomes of soil and plant-associated prokaryotes.</title>
        <authorList>
            <person name="Whitman W."/>
        </authorList>
    </citation>
    <scope>NUCLEOTIDE SEQUENCE [LARGE SCALE GENOMIC DNA]</scope>
    <source>
        <strain evidence="9 12">C13</strain>
        <strain evidence="10 13">D1</strain>
    </source>
</reference>
<dbReference type="EMBL" id="JACHED010000001">
    <property type="protein sequence ID" value="MBB6496847.1"/>
    <property type="molecule type" value="Genomic_DNA"/>
</dbReference>
<dbReference type="NCBIfam" id="TIGR00125">
    <property type="entry name" value="cyt_tran_rel"/>
    <property type="match status" value="1"/>
</dbReference>
<dbReference type="InterPro" id="IPR014729">
    <property type="entry name" value="Rossmann-like_a/b/a_fold"/>
</dbReference>
<protein>
    <recommendedName>
        <fullName evidence="5 6">Nicotinamide-nucleotide adenylyltransferase</fullName>
        <ecNumber evidence="5 6">2.7.7.1</ecNumber>
    </recommendedName>
    <alternativeName>
        <fullName evidence="5">NAD(+) diphosphorylase</fullName>
    </alternativeName>
    <alternativeName>
        <fullName evidence="5">NAD(+) pyrophosphorylase</fullName>
    </alternativeName>
    <alternativeName>
        <fullName evidence="5">NMN adenylyltransferase</fullName>
    </alternativeName>
</protein>
<comment type="pathway">
    <text evidence="5">Cofactor biosynthesis; NAD(+) biosynthesis; NAD(+) from nicotinamide D-ribonucleotide: step 1/1.</text>
</comment>
<dbReference type="Proteomes" id="UP000590564">
    <property type="component" value="Unassembled WGS sequence"/>
</dbReference>
<reference evidence="11" key="1">
    <citation type="journal article" date="2018" name="Genome Announc.">
        <title>Complete Genome Sequence of the Methanococcus maripaludis Type Strain JJ (DSM 2067), a Model for Selenoprotein Synthesis in Archaea.</title>
        <authorList>
            <person name="Poehlein A."/>
            <person name="Heym D."/>
            <person name="Quitzke V."/>
            <person name="Fersch J."/>
            <person name="Daniel R."/>
            <person name="Rother M."/>
        </authorList>
    </citation>
    <scope>NUCLEOTIDE SEQUENCE [LARGE SCALE GENOMIC DNA]</scope>
    <source>
        <strain evidence="11">DSM 2067</strain>
    </source>
</reference>
<organism evidence="8 11">
    <name type="scientific">Methanococcus maripaludis</name>
    <name type="common">Methanococcus deltae</name>
    <dbReference type="NCBI Taxonomy" id="39152"/>
    <lineage>
        <taxon>Archaea</taxon>
        <taxon>Methanobacteriati</taxon>
        <taxon>Methanobacteriota</taxon>
        <taxon>Methanomada group</taxon>
        <taxon>Methanococci</taxon>
        <taxon>Methanococcales</taxon>
        <taxon>Methanococcaceae</taxon>
        <taxon>Methanococcus</taxon>
    </lineage>
</organism>
<dbReference type="GO" id="GO:0009435">
    <property type="term" value="P:NAD+ biosynthetic process"/>
    <property type="evidence" value="ECO:0007669"/>
    <property type="project" value="UniProtKB-UniRule"/>
</dbReference>
<dbReference type="EC" id="2.7.7.1" evidence="5 6"/>
<dbReference type="InterPro" id="IPR004821">
    <property type="entry name" value="Cyt_trans-like"/>
</dbReference>
<evidence type="ECO:0000313" key="8">
    <source>
        <dbReference type="EMBL" id="AVB76639.1"/>
    </source>
</evidence>
<dbReference type="Pfam" id="PF01467">
    <property type="entry name" value="CTP_transf_like"/>
    <property type="match status" value="1"/>
</dbReference>
<evidence type="ECO:0000256" key="1">
    <source>
        <dbReference type="ARBA" id="ARBA00010124"/>
    </source>
</evidence>
<dbReference type="Gene3D" id="3.40.50.620">
    <property type="entry name" value="HUPs"/>
    <property type="match status" value="1"/>
</dbReference>
<dbReference type="HAMAP" id="MF_00243">
    <property type="entry name" value="NMN_adenylyltr"/>
    <property type="match status" value="1"/>
</dbReference>
<dbReference type="NCBIfam" id="TIGR01527">
    <property type="entry name" value="arch_NMN_Atrans"/>
    <property type="match status" value="1"/>
</dbReference>
<dbReference type="GO" id="GO:0000309">
    <property type="term" value="F:nicotinamide-nucleotide adenylyltransferase activity"/>
    <property type="evidence" value="ECO:0007669"/>
    <property type="project" value="UniProtKB-UniRule"/>
</dbReference>
<dbReference type="EMBL" id="JACDUO010000001">
    <property type="protein sequence ID" value="MBA2863148.1"/>
    <property type="molecule type" value="Genomic_DNA"/>
</dbReference>
<keyword evidence="4 5" id="KW-0548">Nucleotidyltransferase</keyword>
<comment type="subcellular location">
    <subcellularLocation>
        <location evidence="5">Cytoplasm</location>
    </subcellularLocation>
</comment>
<keyword evidence="8" id="KW-0378">Hydrolase</keyword>
<evidence type="ECO:0000313" key="10">
    <source>
        <dbReference type="EMBL" id="MBB6496847.1"/>
    </source>
</evidence>
<dbReference type="Proteomes" id="UP000567099">
    <property type="component" value="Unassembled WGS sequence"/>
</dbReference>
<dbReference type="GO" id="GO:0005737">
    <property type="term" value="C:cytoplasm"/>
    <property type="evidence" value="ECO:0007669"/>
    <property type="project" value="UniProtKB-SubCell"/>
</dbReference>
<dbReference type="InterPro" id="IPR006418">
    <property type="entry name" value="NMN_Atrans_arc"/>
</dbReference>
<evidence type="ECO:0000256" key="6">
    <source>
        <dbReference type="NCBIfam" id="TIGR01527"/>
    </source>
</evidence>
<dbReference type="RefSeq" id="WP_104838117.1">
    <property type="nucleotide sequence ID" value="NZ_CP026606.1"/>
</dbReference>
<reference evidence="8" key="2">
    <citation type="submission" date="2018-02" db="EMBL/GenBank/DDBJ databases">
        <title>Complete genome sequence of the Methanococcus maripaludis type strain JJ (DSM 2067), a model for selenoprotein synthesis in Archaea.</title>
        <authorList>
            <person name="Poehlein A."/>
            <person name="Heym D."/>
            <person name="Quitzke V."/>
            <person name="Fersch J."/>
            <person name="Daniel R."/>
            <person name="Rother M."/>
        </authorList>
    </citation>
    <scope>NUCLEOTIDE SEQUENCE [LARGE SCALE GENOMIC DNA]</scope>
    <source>
        <strain evidence="8">DSM 2067</strain>
    </source>
</reference>
<comment type="similarity">
    <text evidence="1 5">Belongs to the archaeal NMN adenylyltransferase family.</text>
</comment>
<dbReference type="PANTHER" id="PTHR21342:SF0">
    <property type="entry name" value="BIFUNCTIONAL NMN ADENYLYLTRANSFERASE_NUDIX HYDROLASE"/>
    <property type="match status" value="1"/>
</dbReference>
<evidence type="ECO:0000313" key="12">
    <source>
        <dbReference type="Proteomes" id="UP000567099"/>
    </source>
</evidence>
<dbReference type="PANTHER" id="PTHR21342">
    <property type="entry name" value="PHOSPHOPANTETHEINE ADENYLYLTRANSFERASE"/>
    <property type="match status" value="1"/>
</dbReference>
<accession>A0A2L1CBE5</accession>
<dbReference type="GO" id="GO:0005524">
    <property type="term" value="F:ATP binding"/>
    <property type="evidence" value="ECO:0007669"/>
    <property type="project" value="UniProtKB-KW"/>
</dbReference>
<keyword evidence="2 5" id="KW-0963">Cytoplasm</keyword>
<dbReference type="NCBIfam" id="NF002243">
    <property type="entry name" value="PRK01153.1"/>
    <property type="match status" value="1"/>
</dbReference>
<dbReference type="Proteomes" id="UP000239462">
    <property type="component" value="Chromosome"/>
</dbReference>
<evidence type="ECO:0000256" key="4">
    <source>
        <dbReference type="ARBA" id="ARBA00022695"/>
    </source>
</evidence>
<keyword evidence="5" id="KW-0520">NAD</keyword>
<dbReference type="EMBL" id="CP026606">
    <property type="protein sequence ID" value="AVB76639.1"/>
    <property type="molecule type" value="Genomic_DNA"/>
</dbReference>
<evidence type="ECO:0000313" key="13">
    <source>
        <dbReference type="Proteomes" id="UP000590564"/>
    </source>
</evidence>
<dbReference type="KEGG" id="mmad:MMJJ_12580"/>
<dbReference type="GO" id="GO:0016787">
    <property type="term" value="F:hydrolase activity"/>
    <property type="evidence" value="ECO:0007669"/>
    <property type="project" value="UniProtKB-KW"/>
</dbReference>
<dbReference type="GeneID" id="36102345"/>
<evidence type="ECO:0000256" key="3">
    <source>
        <dbReference type="ARBA" id="ARBA00022679"/>
    </source>
</evidence>